<reference evidence="1" key="1">
    <citation type="submission" date="2022-10" db="EMBL/GenBank/DDBJ databases">
        <title>Genome Sequence of Xylaria curta.</title>
        <authorList>
            <person name="Buettner E."/>
        </authorList>
    </citation>
    <scope>NUCLEOTIDE SEQUENCE</scope>
    <source>
        <strain evidence="1">Babe10</strain>
    </source>
</reference>
<organism evidence="1 2">
    <name type="scientific">Xylaria curta</name>
    <dbReference type="NCBI Taxonomy" id="42375"/>
    <lineage>
        <taxon>Eukaryota</taxon>
        <taxon>Fungi</taxon>
        <taxon>Dikarya</taxon>
        <taxon>Ascomycota</taxon>
        <taxon>Pezizomycotina</taxon>
        <taxon>Sordariomycetes</taxon>
        <taxon>Xylariomycetidae</taxon>
        <taxon>Xylariales</taxon>
        <taxon>Xylariaceae</taxon>
        <taxon>Xylaria</taxon>
    </lineage>
</organism>
<proteinExistence type="predicted"/>
<protein>
    <submittedName>
        <fullName evidence="1">Uncharacterized protein</fullName>
    </submittedName>
</protein>
<dbReference type="EMBL" id="JAPDGR010000463">
    <property type="protein sequence ID" value="KAJ2990013.1"/>
    <property type="molecule type" value="Genomic_DNA"/>
</dbReference>
<comment type="caution">
    <text evidence="1">The sequence shown here is derived from an EMBL/GenBank/DDBJ whole genome shotgun (WGS) entry which is preliminary data.</text>
</comment>
<evidence type="ECO:0000313" key="2">
    <source>
        <dbReference type="Proteomes" id="UP001143856"/>
    </source>
</evidence>
<gene>
    <name evidence="1" type="ORF">NUW58_g3170</name>
</gene>
<sequence>MRGNRDKLVAQRERLIRELPKIKGVGRLRGGVESNFLLYELLNKDGQPDNVTALAVYETLAENKGVVVRFRGALERTLAEVNDHGTTASKDEEKKEIEANAVIS</sequence>
<accession>A0ACC1PDE2</accession>
<dbReference type="Proteomes" id="UP001143856">
    <property type="component" value="Unassembled WGS sequence"/>
</dbReference>
<keyword evidence="2" id="KW-1185">Reference proteome</keyword>
<name>A0ACC1PDE2_9PEZI</name>
<evidence type="ECO:0000313" key="1">
    <source>
        <dbReference type="EMBL" id="KAJ2990013.1"/>
    </source>
</evidence>